<evidence type="ECO:0000256" key="2">
    <source>
        <dbReference type="SAM" id="MobiDB-lite"/>
    </source>
</evidence>
<evidence type="ECO:0000313" key="4">
    <source>
        <dbReference type="Proteomes" id="UP001642484"/>
    </source>
</evidence>
<dbReference type="EMBL" id="CAXAMN010023395">
    <property type="protein sequence ID" value="CAK9077378.1"/>
    <property type="molecule type" value="Genomic_DNA"/>
</dbReference>
<proteinExistence type="predicted"/>
<organism evidence="3 4">
    <name type="scientific">Durusdinium trenchii</name>
    <dbReference type="NCBI Taxonomy" id="1381693"/>
    <lineage>
        <taxon>Eukaryota</taxon>
        <taxon>Sar</taxon>
        <taxon>Alveolata</taxon>
        <taxon>Dinophyceae</taxon>
        <taxon>Suessiales</taxon>
        <taxon>Symbiodiniaceae</taxon>
        <taxon>Durusdinium</taxon>
    </lineage>
</organism>
<gene>
    <name evidence="3" type="ORF">CCMP2556_LOCUS38150</name>
</gene>
<protein>
    <submittedName>
        <fullName evidence="3">Uncharacterized protein</fullName>
    </submittedName>
</protein>
<keyword evidence="4" id="KW-1185">Reference proteome</keyword>
<feature type="region of interest" description="Disordered" evidence="2">
    <location>
        <begin position="389"/>
        <end position="411"/>
    </location>
</feature>
<feature type="compositionally biased region" description="Basic and acidic residues" evidence="2">
    <location>
        <begin position="398"/>
        <end position="411"/>
    </location>
</feature>
<comment type="caution">
    <text evidence="3">The sequence shown here is derived from an EMBL/GenBank/DDBJ whole genome shotgun (WGS) entry which is preliminary data.</text>
</comment>
<accession>A0ABP0PPH9</accession>
<evidence type="ECO:0000256" key="1">
    <source>
        <dbReference type="SAM" id="Coils"/>
    </source>
</evidence>
<sequence>MLAKTAGQDSFWIGLCDNLDENDSKFLLRLVFAVLQQASAFSRRILDPLIRFPYRLLLLGKNPDTSVCTCRIQVAKEILETKNLEINAAKARDLFQADLQFAATQGILKGALRVFIRGIARCWQCDTRDCERINKHLALFTERGPTSSHELISSRACIKHFLGESVNPGASEKRRKWSEYKPTAQSLLQLCLSSWPDKAEVQNNTSRWEQPAPPEDLPPDREMSRVYDKLIGIPGQTARKNWAACWNMMINKKLAAASESDTSVSAGSSLVVTIIKKQAGFQSTYDHYITAEKVRTTRRLVLCETRGDRELWLKEPLTFLNSLDVISSYWPFVRSGAHVRVFILKPNKYDAKNLPAIKYVGLTESKPIAQVDLEKPSTKMKEAFVNWSDEPEENEDEHAEHHEEDDANDNAEKPLEQKILELLMEQAEEDLEKAAGDDGGTHGSASVLTTAEHILREACRETTSTVLDDLEEKKQELETEANEETMEDSVRAVEEQVVKDALRTGACPMP</sequence>
<name>A0ABP0PPH9_9DINO</name>
<keyword evidence="1" id="KW-0175">Coiled coil</keyword>
<feature type="region of interest" description="Disordered" evidence="2">
    <location>
        <begin position="202"/>
        <end position="221"/>
    </location>
</feature>
<evidence type="ECO:0000313" key="3">
    <source>
        <dbReference type="EMBL" id="CAK9077378.1"/>
    </source>
</evidence>
<dbReference type="Proteomes" id="UP001642484">
    <property type="component" value="Unassembled WGS sequence"/>
</dbReference>
<feature type="coiled-coil region" evidence="1">
    <location>
        <begin position="417"/>
        <end position="487"/>
    </location>
</feature>
<reference evidence="3 4" key="1">
    <citation type="submission" date="2024-02" db="EMBL/GenBank/DDBJ databases">
        <authorList>
            <person name="Chen Y."/>
            <person name="Shah S."/>
            <person name="Dougan E. K."/>
            <person name="Thang M."/>
            <person name="Chan C."/>
        </authorList>
    </citation>
    <scope>NUCLEOTIDE SEQUENCE [LARGE SCALE GENOMIC DNA]</scope>
</reference>